<reference evidence="2" key="1">
    <citation type="submission" date="2012-04" db="EMBL/GenBank/DDBJ databases">
        <authorList>
            <person name="Borisov I.G."/>
            <person name="Ivanikova N.V."/>
            <person name="Pinevich A.V."/>
        </authorList>
    </citation>
    <scope>NUCLEOTIDE SEQUENCE</scope>
    <source>
        <strain evidence="2">CALU 1027</strain>
    </source>
</reference>
<keyword evidence="1" id="KW-0472">Membrane</keyword>
<feature type="transmembrane region" description="Helical" evidence="1">
    <location>
        <begin position="43"/>
        <end position="63"/>
    </location>
</feature>
<evidence type="ECO:0000256" key="1">
    <source>
        <dbReference type="SAM" id="Phobius"/>
    </source>
</evidence>
<dbReference type="AlphaFoldDB" id="A0A0M2Q169"/>
<dbReference type="Proteomes" id="UP000034681">
    <property type="component" value="Unassembled WGS sequence"/>
</dbReference>
<sequence>MNQPLSLPDSFSLSPLVRLTLLFLYVSLTLPLPFLASMTQAPVSPWLLALGLGLGLILLYGALAERVILTAEGIQVTYPHWVRWILRRGWFLPWAEIQSLKPRSTGQGGLVYYFLSRSGQGYLLPMRVAGFARLVRQVQAHTDLDTSTVRPLSQPWMYLILLGFTVLLFAMDTWTITQALTLSPFSISPSISP</sequence>
<name>A0A0M2Q169_PROHO</name>
<evidence type="ECO:0008006" key="4">
    <source>
        <dbReference type="Google" id="ProtNLM"/>
    </source>
</evidence>
<protein>
    <recommendedName>
        <fullName evidence="4">DUF304 domain-containing protein</fullName>
    </recommendedName>
</protein>
<feature type="transmembrane region" description="Helical" evidence="1">
    <location>
        <begin position="156"/>
        <end position="176"/>
    </location>
</feature>
<proteinExistence type="predicted"/>
<keyword evidence="1" id="KW-1133">Transmembrane helix</keyword>
<keyword evidence="3" id="KW-1185">Reference proteome</keyword>
<accession>A0A0M2Q169</accession>
<evidence type="ECO:0000313" key="2">
    <source>
        <dbReference type="EMBL" id="KKJ01053.1"/>
    </source>
</evidence>
<dbReference type="EMBL" id="AJTX02000002">
    <property type="protein sequence ID" value="KKJ01053.1"/>
    <property type="molecule type" value="Genomic_DNA"/>
</dbReference>
<organism evidence="2 3">
    <name type="scientific">Prochlorothrix hollandica PCC 9006 = CALU 1027</name>
    <dbReference type="NCBI Taxonomy" id="317619"/>
    <lineage>
        <taxon>Bacteria</taxon>
        <taxon>Bacillati</taxon>
        <taxon>Cyanobacteriota</taxon>
        <taxon>Cyanophyceae</taxon>
        <taxon>Prochlorotrichales</taxon>
        <taxon>Prochlorotrichaceae</taxon>
        <taxon>Prochlorothrix</taxon>
    </lineage>
</organism>
<evidence type="ECO:0000313" key="3">
    <source>
        <dbReference type="Proteomes" id="UP000034681"/>
    </source>
</evidence>
<comment type="caution">
    <text evidence="2">The sequence shown here is derived from an EMBL/GenBank/DDBJ whole genome shotgun (WGS) entry which is preliminary data.</text>
</comment>
<dbReference type="OrthoDB" id="511176at2"/>
<dbReference type="eggNOG" id="ENOG502ZBN5">
    <property type="taxonomic scope" value="Bacteria"/>
</dbReference>
<dbReference type="STRING" id="317619.GCA_000332315_03395"/>
<feature type="transmembrane region" description="Helical" evidence="1">
    <location>
        <begin position="16"/>
        <end position="36"/>
    </location>
</feature>
<gene>
    <name evidence="2" type="ORF">PROH_01150</name>
</gene>
<keyword evidence="1" id="KW-0812">Transmembrane</keyword>
<dbReference type="RefSeq" id="WP_017713603.1">
    <property type="nucleotide sequence ID" value="NZ_KB235941.1"/>
</dbReference>